<comment type="catalytic activity">
    <reaction evidence="13">
        <text>5-phospho-beta-D-ribosylamine + glycine + ATP = N(1)-(5-phospho-beta-D-ribosyl)glycinamide + ADP + phosphate + H(+)</text>
        <dbReference type="Rhea" id="RHEA:17453"/>
        <dbReference type="ChEBI" id="CHEBI:15378"/>
        <dbReference type="ChEBI" id="CHEBI:30616"/>
        <dbReference type="ChEBI" id="CHEBI:43474"/>
        <dbReference type="ChEBI" id="CHEBI:57305"/>
        <dbReference type="ChEBI" id="CHEBI:58681"/>
        <dbReference type="ChEBI" id="CHEBI:143788"/>
        <dbReference type="ChEBI" id="CHEBI:456216"/>
        <dbReference type="EC" id="6.3.4.13"/>
    </reaction>
</comment>
<dbReference type="Pfam" id="PF01071">
    <property type="entry name" value="GARS_A"/>
    <property type="match status" value="1"/>
</dbReference>
<dbReference type="InterPro" id="IPR016185">
    <property type="entry name" value="PreATP-grasp_dom_sf"/>
</dbReference>
<dbReference type="RefSeq" id="WP_010009646.1">
    <property type="nucleotide sequence ID" value="NZ_AZCN01000124.1"/>
</dbReference>
<dbReference type="GeneID" id="65916936"/>
<dbReference type="SUPFAM" id="SSF56059">
    <property type="entry name" value="Glutathione synthetase ATP-binding domain-like"/>
    <property type="match status" value="1"/>
</dbReference>
<dbReference type="PROSITE" id="PS50975">
    <property type="entry name" value="ATP_GRASP"/>
    <property type="match status" value="1"/>
</dbReference>
<dbReference type="InterPro" id="IPR020561">
    <property type="entry name" value="PRibGlycinamid_synth_ATP-grasp"/>
</dbReference>
<dbReference type="PANTHER" id="PTHR43472:SF1">
    <property type="entry name" value="PHOSPHORIBOSYLAMINE--GLYCINE LIGASE, CHLOROPLASTIC"/>
    <property type="match status" value="1"/>
</dbReference>
<dbReference type="SMART" id="SM01210">
    <property type="entry name" value="GARS_C"/>
    <property type="match status" value="1"/>
</dbReference>
<dbReference type="Gene3D" id="3.40.50.20">
    <property type="match status" value="1"/>
</dbReference>
<name>A0A0R1EY06_9LACO</name>
<evidence type="ECO:0000256" key="2">
    <source>
        <dbReference type="ARBA" id="ARBA00001946"/>
    </source>
</evidence>
<dbReference type="PATRIC" id="fig|913848.6.peg.363"/>
<dbReference type="UniPathway" id="UPA00074">
    <property type="reaction ID" value="UER00125"/>
</dbReference>
<reference evidence="16 17" key="1">
    <citation type="journal article" date="2015" name="Genome Announc.">
        <title>Expanding the biotechnology potential of lactobacilli through comparative genomics of 213 strains and associated genera.</title>
        <authorList>
            <person name="Sun Z."/>
            <person name="Harris H.M."/>
            <person name="McCann A."/>
            <person name="Guo C."/>
            <person name="Argimon S."/>
            <person name="Zhang W."/>
            <person name="Yang X."/>
            <person name="Jeffery I.B."/>
            <person name="Cooney J.C."/>
            <person name="Kagawa T.F."/>
            <person name="Liu W."/>
            <person name="Song Y."/>
            <person name="Salvetti E."/>
            <person name="Wrobel A."/>
            <person name="Rasinkangas P."/>
            <person name="Parkhill J."/>
            <person name="Rea M.C."/>
            <person name="O'Sullivan O."/>
            <person name="Ritari J."/>
            <person name="Douillard F.P."/>
            <person name="Paul Ross R."/>
            <person name="Yang R."/>
            <person name="Briner A.E."/>
            <person name="Felis G.E."/>
            <person name="de Vos W.M."/>
            <person name="Barrangou R."/>
            <person name="Klaenhammer T.R."/>
            <person name="Caufield P.W."/>
            <person name="Cui Y."/>
            <person name="Zhang H."/>
            <person name="O'Toole P.W."/>
        </authorList>
    </citation>
    <scope>NUCLEOTIDE SEQUENCE [LARGE SCALE GENOMIC DNA]</scope>
    <source>
        <strain evidence="16 17">DSM 20001</strain>
    </source>
</reference>
<dbReference type="InterPro" id="IPR000115">
    <property type="entry name" value="PRibGlycinamide_synth"/>
</dbReference>
<dbReference type="SUPFAM" id="SSF51246">
    <property type="entry name" value="Rudiment single hybrid motif"/>
    <property type="match status" value="1"/>
</dbReference>
<evidence type="ECO:0000256" key="3">
    <source>
        <dbReference type="ARBA" id="ARBA00005174"/>
    </source>
</evidence>
<dbReference type="GO" id="GO:0046872">
    <property type="term" value="F:metal ion binding"/>
    <property type="evidence" value="ECO:0007669"/>
    <property type="project" value="InterPro"/>
</dbReference>
<dbReference type="InterPro" id="IPR020562">
    <property type="entry name" value="PRibGlycinamide_synth_N"/>
</dbReference>
<keyword evidence="6 14" id="KW-0547">Nucleotide-binding</keyword>
<dbReference type="NCBIfam" id="TIGR00877">
    <property type="entry name" value="purD"/>
    <property type="match status" value="1"/>
</dbReference>
<dbReference type="eggNOG" id="COG0151">
    <property type="taxonomic scope" value="Bacteria"/>
</dbReference>
<accession>A0A0R1EY06</accession>
<dbReference type="InterPro" id="IPR011761">
    <property type="entry name" value="ATP-grasp"/>
</dbReference>
<dbReference type="GO" id="GO:0005524">
    <property type="term" value="F:ATP binding"/>
    <property type="evidence" value="ECO:0007669"/>
    <property type="project" value="UniProtKB-UniRule"/>
</dbReference>
<dbReference type="SUPFAM" id="SSF52440">
    <property type="entry name" value="PreATP-grasp domain"/>
    <property type="match status" value="1"/>
</dbReference>
<dbReference type="GO" id="GO:0004637">
    <property type="term" value="F:phosphoribosylamine-glycine ligase activity"/>
    <property type="evidence" value="ECO:0007669"/>
    <property type="project" value="UniProtKB-UniRule"/>
</dbReference>
<evidence type="ECO:0000256" key="13">
    <source>
        <dbReference type="HAMAP-Rule" id="MF_00138"/>
    </source>
</evidence>
<dbReference type="AlphaFoldDB" id="A0A0R1EY06"/>
<evidence type="ECO:0000256" key="12">
    <source>
        <dbReference type="ARBA" id="ARBA00042864"/>
    </source>
</evidence>
<evidence type="ECO:0000256" key="9">
    <source>
        <dbReference type="ARBA" id="ARBA00023211"/>
    </source>
</evidence>
<dbReference type="Gene3D" id="3.90.600.10">
    <property type="entry name" value="Phosphoribosylglycinamide synthetase, C-terminal domain"/>
    <property type="match status" value="1"/>
</dbReference>
<comment type="similarity">
    <text evidence="10 13">Belongs to the GARS family.</text>
</comment>
<keyword evidence="5 13" id="KW-0436">Ligase</keyword>
<dbReference type="InterPro" id="IPR020560">
    <property type="entry name" value="PRibGlycinamide_synth_C-dom"/>
</dbReference>
<dbReference type="PROSITE" id="PS00184">
    <property type="entry name" value="GARS"/>
    <property type="match status" value="1"/>
</dbReference>
<dbReference type="HAMAP" id="MF_00138">
    <property type="entry name" value="GARS"/>
    <property type="match status" value="1"/>
</dbReference>
<gene>
    <name evidence="13" type="primary">purD</name>
    <name evidence="16" type="ORF">FD22_GL000360</name>
</gene>
<evidence type="ECO:0000256" key="6">
    <source>
        <dbReference type="ARBA" id="ARBA00022741"/>
    </source>
</evidence>
<dbReference type="Gene3D" id="3.30.1490.20">
    <property type="entry name" value="ATP-grasp fold, A domain"/>
    <property type="match status" value="1"/>
</dbReference>
<evidence type="ECO:0000313" key="16">
    <source>
        <dbReference type="EMBL" id="KRK13966.1"/>
    </source>
</evidence>
<keyword evidence="9" id="KW-0464">Manganese</keyword>
<dbReference type="Proteomes" id="UP000051181">
    <property type="component" value="Unassembled WGS sequence"/>
</dbReference>
<dbReference type="InterPro" id="IPR013815">
    <property type="entry name" value="ATP_grasp_subdomain_1"/>
</dbReference>
<proteinExistence type="inferred from homology"/>
<dbReference type="SMART" id="SM01209">
    <property type="entry name" value="GARS_A"/>
    <property type="match status" value="1"/>
</dbReference>
<evidence type="ECO:0000256" key="1">
    <source>
        <dbReference type="ARBA" id="ARBA00001936"/>
    </source>
</evidence>
<evidence type="ECO:0000259" key="15">
    <source>
        <dbReference type="PROSITE" id="PS50975"/>
    </source>
</evidence>
<comment type="cofactor">
    <cofactor evidence="2">
        <name>Mg(2+)</name>
        <dbReference type="ChEBI" id="CHEBI:18420"/>
    </cofactor>
</comment>
<comment type="cofactor">
    <cofactor evidence="1">
        <name>Mn(2+)</name>
        <dbReference type="ChEBI" id="CHEBI:29035"/>
    </cofactor>
</comment>
<evidence type="ECO:0000313" key="17">
    <source>
        <dbReference type="Proteomes" id="UP000051181"/>
    </source>
</evidence>
<dbReference type="InterPro" id="IPR037123">
    <property type="entry name" value="PRibGlycinamide_synth_C_sf"/>
</dbReference>
<evidence type="ECO:0000256" key="7">
    <source>
        <dbReference type="ARBA" id="ARBA00022755"/>
    </source>
</evidence>
<evidence type="ECO:0000256" key="4">
    <source>
        <dbReference type="ARBA" id="ARBA00013255"/>
    </source>
</evidence>
<dbReference type="InterPro" id="IPR011054">
    <property type="entry name" value="Rudment_hybrid_motif"/>
</dbReference>
<sequence length="417" mass="44977">MAKVLVIGSGGREHALCRQFLLSPQVTQVYCAPGNAGMVADGIQLVAATAFAALADFVQQQQIDLTFVGPEMPLQQGIVDYFQTRHLLIFGPTQAAAELESSKSFAKALLQEQGIATAAYQEFTDYAAAWTYLQQQTLPQVIKANGLAAGKGVTIVKSLAQGQKVLQDLLQQHQFKTTSVIIEEFLVGEEFSCMAFVAGDQIVPLPLAQDHKAVGAGDTGANTGGMGAYSPLPQMPADLAQQAFDQVLRPTVTGMQQRQRAFNGILYAGLILTTSGIKVIEFNMRFGDPETQVVLPQLTSDFYQLLQNMLAGKKVQPTWQTPRLTLGVVVAAAGYPGAYQQGLPLPDLTHLPADLTVYYAGVAVREQHLVSAGGRVFLVATQAADVRTAQQKIYTALDRLPLADFNYRHDIGWHALG</sequence>
<feature type="domain" description="ATP-grasp" evidence="15">
    <location>
        <begin position="107"/>
        <end position="311"/>
    </location>
</feature>
<dbReference type="Gene3D" id="3.30.470.20">
    <property type="entry name" value="ATP-grasp fold, B domain"/>
    <property type="match status" value="1"/>
</dbReference>
<evidence type="ECO:0000256" key="8">
    <source>
        <dbReference type="ARBA" id="ARBA00022840"/>
    </source>
</evidence>
<protein>
    <recommendedName>
        <fullName evidence="4 13">Phosphoribosylamine--glycine ligase</fullName>
        <ecNumber evidence="4 13">6.3.4.13</ecNumber>
    </recommendedName>
    <alternativeName>
        <fullName evidence="13">GARS</fullName>
    </alternativeName>
    <alternativeName>
        <fullName evidence="11 13">Glycinamide ribonucleotide synthetase</fullName>
    </alternativeName>
    <alternativeName>
        <fullName evidence="12 13">Phosphoribosylglycinamide synthetase</fullName>
    </alternativeName>
</protein>
<keyword evidence="8 14" id="KW-0067">ATP-binding</keyword>
<dbReference type="GO" id="GO:0009113">
    <property type="term" value="P:purine nucleobase biosynthetic process"/>
    <property type="evidence" value="ECO:0007669"/>
    <property type="project" value="InterPro"/>
</dbReference>
<dbReference type="PANTHER" id="PTHR43472">
    <property type="entry name" value="PHOSPHORIBOSYLAMINE--GLYCINE LIGASE"/>
    <property type="match status" value="1"/>
</dbReference>
<dbReference type="EC" id="6.3.4.13" evidence="4 13"/>
<evidence type="ECO:0000256" key="10">
    <source>
        <dbReference type="ARBA" id="ARBA00038345"/>
    </source>
</evidence>
<dbReference type="Pfam" id="PF02844">
    <property type="entry name" value="GARS_N"/>
    <property type="match status" value="1"/>
</dbReference>
<evidence type="ECO:0000256" key="14">
    <source>
        <dbReference type="PROSITE-ProRule" id="PRU00409"/>
    </source>
</evidence>
<keyword evidence="7 13" id="KW-0658">Purine biosynthesis</keyword>
<dbReference type="GO" id="GO:0006189">
    <property type="term" value="P:'de novo' IMP biosynthetic process"/>
    <property type="evidence" value="ECO:0007669"/>
    <property type="project" value="UniProtKB-UniRule"/>
</dbReference>
<dbReference type="Pfam" id="PF02843">
    <property type="entry name" value="GARS_C"/>
    <property type="match status" value="1"/>
</dbReference>
<organism evidence="16 17">
    <name type="scientific">Loigolactobacillus coryniformis subsp. coryniformis KCTC 3167 = DSM 20001</name>
    <dbReference type="NCBI Taxonomy" id="913848"/>
    <lineage>
        <taxon>Bacteria</taxon>
        <taxon>Bacillati</taxon>
        <taxon>Bacillota</taxon>
        <taxon>Bacilli</taxon>
        <taxon>Lactobacillales</taxon>
        <taxon>Lactobacillaceae</taxon>
        <taxon>Loigolactobacillus</taxon>
    </lineage>
</organism>
<dbReference type="EMBL" id="AZCN01000124">
    <property type="protein sequence ID" value="KRK13966.1"/>
    <property type="molecule type" value="Genomic_DNA"/>
</dbReference>
<comment type="pathway">
    <text evidence="3 13">Purine metabolism; IMP biosynthesis via de novo pathway; N(1)-(5-phospho-D-ribosyl)glycinamide from 5-phospho-alpha-D-ribose 1-diphosphate: step 2/2.</text>
</comment>
<evidence type="ECO:0000256" key="5">
    <source>
        <dbReference type="ARBA" id="ARBA00022598"/>
    </source>
</evidence>
<evidence type="ECO:0000256" key="11">
    <source>
        <dbReference type="ARBA" id="ARBA00042242"/>
    </source>
</evidence>
<comment type="caution">
    <text evidence="16">The sequence shown here is derived from an EMBL/GenBank/DDBJ whole genome shotgun (WGS) entry which is preliminary data.</text>
</comment>
<dbReference type="InterPro" id="IPR020559">
    <property type="entry name" value="PRibGlycinamide_synth_CS"/>
</dbReference>